<comment type="caution">
    <text evidence="2">The sequence shown here is derived from an EMBL/GenBank/DDBJ whole genome shotgun (WGS) entry which is preliminary data.</text>
</comment>
<gene>
    <name evidence="2" type="ORF">UV20_C0018G0004</name>
</gene>
<dbReference type="Proteomes" id="UP000034837">
    <property type="component" value="Unassembled WGS sequence"/>
</dbReference>
<dbReference type="Pfam" id="PF05050">
    <property type="entry name" value="Methyltransf_21"/>
    <property type="match status" value="1"/>
</dbReference>
<dbReference type="PANTHER" id="PTHR34203:SF15">
    <property type="entry name" value="SLL1173 PROTEIN"/>
    <property type="match status" value="1"/>
</dbReference>
<dbReference type="SUPFAM" id="SSF53335">
    <property type="entry name" value="S-adenosyl-L-methionine-dependent methyltransferases"/>
    <property type="match status" value="1"/>
</dbReference>
<protein>
    <submittedName>
        <fullName evidence="2">Methyltransferase FkbM family</fullName>
    </submittedName>
</protein>
<dbReference type="GO" id="GO:0008168">
    <property type="term" value="F:methyltransferase activity"/>
    <property type="evidence" value="ECO:0007669"/>
    <property type="project" value="UniProtKB-KW"/>
</dbReference>
<dbReference type="PANTHER" id="PTHR34203">
    <property type="entry name" value="METHYLTRANSFERASE, FKBM FAMILY PROTEIN"/>
    <property type="match status" value="1"/>
</dbReference>
<reference evidence="2 3" key="1">
    <citation type="journal article" date="2015" name="Nature">
        <title>rRNA introns, odd ribosomes, and small enigmatic genomes across a large radiation of phyla.</title>
        <authorList>
            <person name="Brown C.T."/>
            <person name="Hug L.A."/>
            <person name="Thomas B.C."/>
            <person name="Sharon I."/>
            <person name="Castelle C.J."/>
            <person name="Singh A."/>
            <person name="Wilkins M.J."/>
            <person name="Williams K.H."/>
            <person name="Banfield J.F."/>
        </authorList>
    </citation>
    <scope>NUCLEOTIDE SEQUENCE [LARGE SCALE GENOMIC DNA]</scope>
</reference>
<name>A0A0G1CBF1_9BACT</name>
<accession>A0A0G1CBF1</accession>
<sequence length="276" mass="31730">MKFKKYFNIMLNNTPKQTYLLCAKKLFPKYFEEPFDNLKNVPRYTPAKTLLLGKDIEIADAPSFFSMYNEIFKKEVYKFKTEIKKPYIIDCGANIGLSVIYFKKLYPEAEIIGFEPDKRIFDMLKNNIKSFGLSNVQIIQKALWNKEGEAIFSSEGADAGRLANESKTANPASIMTTSLRGYLGRPVDFLKIDIEGVETVVVEDCADLLVNVKNLFVEYHSFDGKEQELGVLLDILKKAGFRYYIYNFGGLSHSPFEEKKTYLGMDMQLNIYACRF</sequence>
<dbReference type="EMBL" id="LCDO01000018">
    <property type="protein sequence ID" value="KKS56016.1"/>
    <property type="molecule type" value="Genomic_DNA"/>
</dbReference>
<dbReference type="AlphaFoldDB" id="A0A0G1CBF1"/>
<evidence type="ECO:0000259" key="1">
    <source>
        <dbReference type="Pfam" id="PF05050"/>
    </source>
</evidence>
<keyword evidence="2" id="KW-0489">Methyltransferase</keyword>
<dbReference type="InterPro" id="IPR029063">
    <property type="entry name" value="SAM-dependent_MTases_sf"/>
</dbReference>
<dbReference type="InterPro" id="IPR006342">
    <property type="entry name" value="FkbM_mtfrase"/>
</dbReference>
<dbReference type="GO" id="GO:0032259">
    <property type="term" value="P:methylation"/>
    <property type="evidence" value="ECO:0007669"/>
    <property type="project" value="UniProtKB-KW"/>
</dbReference>
<evidence type="ECO:0000313" key="2">
    <source>
        <dbReference type="EMBL" id="KKS56016.1"/>
    </source>
</evidence>
<keyword evidence="2" id="KW-0808">Transferase</keyword>
<evidence type="ECO:0000313" key="3">
    <source>
        <dbReference type="Proteomes" id="UP000034837"/>
    </source>
</evidence>
<dbReference type="InterPro" id="IPR052514">
    <property type="entry name" value="SAM-dependent_MTase"/>
</dbReference>
<organism evidence="2 3">
    <name type="scientific">Candidatus Magasanikbacteria bacterium GW2011_GWA2_42_32</name>
    <dbReference type="NCBI Taxonomy" id="1619039"/>
    <lineage>
        <taxon>Bacteria</taxon>
        <taxon>Candidatus Magasanikiibacteriota</taxon>
    </lineage>
</organism>
<dbReference type="Gene3D" id="3.40.50.150">
    <property type="entry name" value="Vaccinia Virus protein VP39"/>
    <property type="match status" value="1"/>
</dbReference>
<proteinExistence type="predicted"/>
<feature type="domain" description="Methyltransferase FkbM" evidence="1">
    <location>
        <begin position="90"/>
        <end position="243"/>
    </location>
</feature>
<dbReference type="NCBIfam" id="TIGR01444">
    <property type="entry name" value="fkbM_fam"/>
    <property type="match status" value="1"/>
</dbReference>